<evidence type="ECO:0000256" key="2">
    <source>
        <dbReference type="ARBA" id="ARBA00009773"/>
    </source>
</evidence>
<evidence type="ECO:0000256" key="7">
    <source>
        <dbReference type="ARBA" id="ARBA00023136"/>
    </source>
</evidence>
<evidence type="ECO:0000256" key="6">
    <source>
        <dbReference type="ARBA" id="ARBA00022989"/>
    </source>
</evidence>
<evidence type="ECO:0000256" key="9">
    <source>
        <dbReference type="SAM" id="Phobius"/>
    </source>
</evidence>
<feature type="region of interest" description="Disordered" evidence="8">
    <location>
        <begin position="633"/>
        <end position="653"/>
    </location>
</feature>
<dbReference type="PANTHER" id="PTHR21716">
    <property type="entry name" value="TRANSMEMBRANE PROTEIN"/>
    <property type="match status" value="1"/>
</dbReference>
<dbReference type="PANTHER" id="PTHR21716:SF53">
    <property type="entry name" value="PERMEASE PERM-RELATED"/>
    <property type="match status" value="1"/>
</dbReference>
<sequence length="653" mass="67950">MADAPTSPPSGASSAATPSAGPPNRAASLTRGLAAAGAPGSGMEMLQGALLVMAVLYFGQELLVPLVLAVLLSFVLAPVVRGLRRVAIPRPVAVVVTVLLACAIFLGIGALVGRQASLLAENLPTYQATIGQKLSGLQSAGGLLDRVSGAVQAMGRGIGNEGEAPAKASPTSRTEAPAPIPVEVHAPDPTAMEMLRRVAEPLIGPLATAGIVVILVIFILLYREDLRDRLIRLAGARDLHRTMAAMDDAAYRLSRFFLAQTGMNTAFGLLISGALWLIGVPNPLLWGFVAALMRFVPFIGVFVTVTGPILMALAVDPGWTMLVWVLVLFGVSELLMGQVFEPLVFGHSTGLSPIAVIAAATFWTWLWGPIGLLLAVPLTVCLVVLGRHVERLEFLEVMLGDQPPLDPEETFYQRALAGDASALAEQAERCLKEKPLAEYLDAVALPALRLAQADAVHGTLQPERREALVRSVELLVEDLEEEEDPEPAAGEPPPPPLPAAWHAPGAVLCLHGRGPFDALAASMLAQVLARRGFGVQTGGPAAEVAPKLMVLCLLEGGSSSATARYLLRRARRRMPGVPAIALAWTPTGGNDGDGALARALRAEAEAGPLQLAISLVEALDLAAEAAGTATPAVATPVAPPEPPPPLGLAAAPA</sequence>
<comment type="caution">
    <text evidence="10">The sequence shown here is derived from an EMBL/GenBank/DDBJ whole genome shotgun (WGS) entry which is preliminary data.</text>
</comment>
<dbReference type="RefSeq" id="WP_290317107.1">
    <property type="nucleotide sequence ID" value="NZ_JAUFPN010000143.1"/>
</dbReference>
<evidence type="ECO:0000313" key="10">
    <source>
        <dbReference type="EMBL" id="MDN3565290.1"/>
    </source>
</evidence>
<keyword evidence="6 9" id="KW-1133">Transmembrane helix</keyword>
<accession>A0ABT8A6C2</accession>
<feature type="compositionally biased region" description="Pro residues" evidence="8">
    <location>
        <begin position="637"/>
        <end position="646"/>
    </location>
</feature>
<proteinExistence type="inferred from homology"/>
<feature type="region of interest" description="Disordered" evidence="8">
    <location>
        <begin position="479"/>
        <end position="498"/>
    </location>
</feature>
<protein>
    <submittedName>
        <fullName evidence="10">AI-2E family transporter</fullName>
    </submittedName>
</protein>
<comment type="subcellular location">
    <subcellularLocation>
        <location evidence="1">Cell membrane</location>
        <topology evidence="1">Multi-pass membrane protein</topology>
    </subcellularLocation>
</comment>
<keyword evidence="4" id="KW-1003">Cell membrane</keyword>
<feature type="transmembrane region" description="Helical" evidence="9">
    <location>
        <begin position="202"/>
        <end position="222"/>
    </location>
</feature>
<feature type="transmembrane region" description="Helical" evidence="9">
    <location>
        <begin position="284"/>
        <end position="314"/>
    </location>
</feature>
<dbReference type="EMBL" id="JAUFPN010000143">
    <property type="protein sequence ID" value="MDN3565290.1"/>
    <property type="molecule type" value="Genomic_DNA"/>
</dbReference>
<feature type="transmembrane region" description="Helical" evidence="9">
    <location>
        <begin position="321"/>
        <end position="340"/>
    </location>
</feature>
<feature type="transmembrane region" description="Helical" evidence="9">
    <location>
        <begin position="92"/>
        <end position="113"/>
    </location>
</feature>
<evidence type="ECO:0000256" key="1">
    <source>
        <dbReference type="ARBA" id="ARBA00004651"/>
    </source>
</evidence>
<feature type="region of interest" description="Disordered" evidence="8">
    <location>
        <begin position="160"/>
        <end position="181"/>
    </location>
</feature>
<evidence type="ECO:0000256" key="5">
    <source>
        <dbReference type="ARBA" id="ARBA00022692"/>
    </source>
</evidence>
<keyword evidence="11" id="KW-1185">Reference proteome</keyword>
<dbReference type="Pfam" id="PF01594">
    <property type="entry name" value="AI-2E_transport"/>
    <property type="match status" value="2"/>
</dbReference>
<feature type="transmembrane region" description="Helical" evidence="9">
    <location>
        <begin position="62"/>
        <end position="80"/>
    </location>
</feature>
<dbReference type="Proteomes" id="UP001529369">
    <property type="component" value="Unassembled WGS sequence"/>
</dbReference>
<feature type="transmembrane region" description="Helical" evidence="9">
    <location>
        <begin position="360"/>
        <end position="385"/>
    </location>
</feature>
<dbReference type="InterPro" id="IPR002549">
    <property type="entry name" value="AI-2E-like"/>
</dbReference>
<evidence type="ECO:0000256" key="4">
    <source>
        <dbReference type="ARBA" id="ARBA00022475"/>
    </source>
</evidence>
<name>A0ABT8A6C2_9PROT</name>
<keyword evidence="7 9" id="KW-0472">Membrane</keyword>
<feature type="compositionally biased region" description="Low complexity" evidence="8">
    <location>
        <begin position="9"/>
        <end position="23"/>
    </location>
</feature>
<evidence type="ECO:0000313" key="11">
    <source>
        <dbReference type="Proteomes" id="UP001529369"/>
    </source>
</evidence>
<evidence type="ECO:0000256" key="3">
    <source>
        <dbReference type="ARBA" id="ARBA00022448"/>
    </source>
</evidence>
<feature type="region of interest" description="Disordered" evidence="8">
    <location>
        <begin position="1"/>
        <end position="27"/>
    </location>
</feature>
<gene>
    <name evidence="10" type="ORF">QWZ14_13040</name>
</gene>
<evidence type="ECO:0000256" key="8">
    <source>
        <dbReference type="SAM" id="MobiDB-lite"/>
    </source>
</evidence>
<organism evidence="10 11">
    <name type="scientific">Paeniroseomonas aquatica</name>
    <dbReference type="NCBI Taxonomy" id="373043"/>
    <lineage>
        <taxon>Bacteria</taxon>
        <taxon>Pseudomonadati</taxon>
        <taxon>Pseudomonadota</taxon>
        <taxon>Alphaproteobacteria</taxon>
        <taxon>Acetobacterales</taxon>
        <taxon>Acetobacteraceae</taxon>
        <taxon>Paeniroseomonas</taxon>
    </lineage>
</organism>
<reference evidence="11" key="1">
    <citation type="journal article" date="2019" name="Int. J. Syst. Evol. Microbiol.">
        <title>The Global Catalogue of Microorganisms (GCM) 10K type strain sequencing project: providing services to taxonomists for standard genome sequencing and annotation.</title>
        <authorList>
            <consortium name="The Broad Institute Genomics Platform"/>
            <consortium name="The Broad Institute Genome Sequencing Center for Infectious Disease"/>
            <person name="Wu L."/>
            <person name="Ma J."/>
        </authorList>
    </citation>
    <scope>NUCLEOTIDE SEQUENCE [LARGE SCALE GENOMIC DNA]</scope>
    <source>
        <strain evidence="11">CECT 7131</strain>
    </source>
</reference>
<keyword evidence="3" id="KW-0813">Transport</keyword>
<keyword evidence="5 9" id="KW-0812">Transmembrane</keyword>
<feature type="transmembrane region" description="Helical" evidence="9">
    <location>
        <begin position="256"/>
        <end position="278"/>
    </location>
</feature>
<comment type="similarity">
    <text evidence="2">Belongs to the autoinducer-2 exporter (AI-2E) (TC 2.A.86) family.</text>
</comment>